<dbReference type="InterPro" id="IPR008250">
    <property type="entry name" value="ATPase_P-typ_transduc_dom_A_sf"/>
</dbReference>
<evidence type="ECO:0000256" key="8">
    <source>
        <dbReference type="ARBA" id="ARBA00022741"/>
    </source>
</evidence>
<dbReference type="SUPFAM" id="SSF55008">
    <property type="entry name" value="HMA, heavy metal-associated domain"/>
    <property type="match status" value="2"/>
</dbReference>
<dbReference type="InterPro" id="IPR036163">
    <property type="entry name" value="HMA_dom_sf"/>
</dbReference>
<dbReference type="GO" id="GO:0005524">
    <property type="term" value="F:ATP binding"/>
    <property type="evidence" value="ECO:0007669"/>
    <property type="project" value="UniProtKB-UniRule"/>
</dbReference>
<keyword evidence="10 17" id="KW-0067">ATP-binding</keyword>
<gene>
    <name evidence="19" type="primary">cadA</name>
    <name evidence="19" type="ORF">GMA64_01110</name>
</gene>
<reference evidence="19" key="1">
    <citation type="journal article" date="2019" name="Nat. Med.">
        <title>A library of human gut bacterial isolates paired with longitudinal multiomics data enables mechanistic microbiome research.</title>
        <authorList>
            <person name="Poyet M."/>
            <person name="Groussin M."/>
            <person name="Gibbons S.M."/>
            <person name="Avila-Pacheco J."/>
            <person name="Jiang X."/>
            <person name="Kearney S.M."/>
            <person name="Perrotta A.R."/>
            <person name="Berdy B."/>
            <person name="Zhao S."/>
            <person name="Lieberman T.D."/>
            <person name="Swanson P.K."/>
            <person name="Smith M."/>
            <person name="Roesemann S."/>
            <person name="Alexander J.E."/>
            <person name="Rich S.A."/>
            <person name="Livny J."/>
            <person name="Vlamakis H."/>
            <person name="Clish C."/>
            <person name="Bullock K."/>
            <person name="Deik A."/>
            <person name="Scott J."/>
            <person name="Pierce K.A."/>
            <person name="Xavier R.J."/>
            <person name="Alm E.J."/>
        </authorList>
    </citation>
    <scope>NUCLEOTIDE SEQUENCE</scope>
    <source>
        <strain evidence="19">BIOML-A179</strain>
    </source>
</reference>
<dbReference type="PROSITE" id="PS00154">
    <property type="entry name" value="ATPASE_E1_E2"/>
    <property type="match status" value="1"/>
</dbReference>
<dbReference type="SFLD" id="SFLDS00003">
    <property type="entry name" value="Haloacid_Dehalogenase"/>
    <property type="match status" value="1"/>
</dbReference>
<evidence type="ECO:0000256" key="4">
    <source>
        <dbReference type="ARBA" id="ARBA00022539"/>
    </source>
</evidence>
<dbReference type="SUPFAM" id="SSF56784">
    <property type="entry name" value="HAD-like"/>
    <property type="match status" value="1"/>
</dbReference>
<dbReference type="Gene3D" id="3.40.50.1000">
    <property type="entry name" value="HAD superfamily/HAD-like"/>
    <property type="match status" value="1"/>
</dbReference>
<evidence type="ECO:0000256" key="2">
    <source>
        <dbReference type="ARBA" id="ARBA00006024"/>
    </source>
</evidence>
<sequence>MGKSNPFKLMLEGLNCANCANKIEERVNRLELVEEANLNFSTRQLIVKLYDESMKSQAIEEIKSIVKQLEPDVVVSEKTQLVTQVKQSQNKEIKLLLEGLNCANCANKIEDRVNQLASVESANLNFSTSQLSVTLEDGAIKQETLVEIKSIINKLEPDVVVSEKVSTVTGKISSCQDSSCSTHDHDTHEHSHEHFDAESGFKGFIKENIALLLGVIVFIITSVGNWPAEVLLYAISYLLIGGNVLTTAFKNIMRGEFFDENFLMMVATVGAFAIGEYPEAIAVMLFYEIGELFQGYAVNRSRKSISSLLDIRADHANLVTTEGVKEVSPEEVSIDDVIIVKPGERVPLDGIVVEGESYLDTSALTGESVPRLVHVGEEILAGCINTNALVRVRVSATYGDSTVARILELVENASSKKAQTEKFITKFARVYTPIVVLLAVAIAIIPSLIFGADFSTWLYRALVFLVVSCPCALVVSIPLGFFAGLGGASSLGVLIKGGNYLEALNHVETVVFDKTGTLTKGVFKVTQIHSVNMTEEDFIQVAAHAESHSTHPIAKSIVVAYGKELSTDRLTNYEDIAGQGIKVKVDDQQVLIGNATLMQSANLEVSEVDAIGTIIHMAINGEYKGYMVIADEIKESSKAAIAELKKRGVSKVVMLTGDHKSVADKVAKELGIDEVYSQLLPHQKVEHVEALLAKKSSDQNLVFVGDGMNDAPVLARADIGVALGGIGSDAAIEAADVVLMKDDPMALVDAIVKAKQTSRILYQNIIFALGVKILVMILGALGFATMWAAVFADVGVTILAVMNSTRALKRK</sequence>
<dbReference type="Gene3D" id="2.70.150.10">
    <property type="entry name" value="Calcium-transporting ATPase, cytoplasmic transduction domain A"/>
    <property type="match status" value="1"/>
</dbReference>
<dbReference type="GO" id="GO:0008551">
    <property type="term" value="F:P-type cadmium transporter activity"/>
    <property type="evidence" value="ECO:0007669"/>
    <property type="project" value="UniProtKB-EC"/>
</dbReference>
<evidence type="ECO:0000256" key="16">
    <source>
        <dbReference type="ARBA" id="ARBA00049338"/>
    </source>
</evidence>
<dbReference type="EMBL" id="WMQV01000002">
    <property type="protein sequence ID" value="MTL93122.1"/>
    <property type="molecule type" value="Genomic_DNA"/>
</dbReference>
<dbReference type="InterPro" id="IPR036412">
    <property type="entry name" value="HAD-like_sf"/>
</dbReference>
<evidence type="ECO:0000256" key="15">
    <source>
        <dbReference type="ARBA" id="ARBA00047308"/>
    </source>
</evidence>
<dbReference type="PRINTS" id="PR00941">
    <property type="entry name" value="CDATPASE"/>
</dbReference>
<dbReference type="FunFam" id="3.40.1110.10:FF:000066">
    <property type="entry name" value="Cadmium-translocating P-type ATPase"/>
    <property type="match status" value="1"/>
</dbReference>
<dbReference type="Gene3D" id="3.40.1110.10">
    <property type="entry name" value="Calcium-transporting ATPase, cytoplasmic domain N"/>
    <property type="match status" value="1"/>
</dbReference>
<dbReference type="GO" id="GO:0016463">
    <property type="term" value="F:P-type zinc transporter activity"/>
    <property type="evidence" value="ECO:0007669"/>
    <property type="project" value="UniProtKB-EC"/>
</dbReference>
<keyword evidence="7 17" id="KW-0479">Metal-binding</keyword>
<keyword evidence="19" id="KW-0378">Hydrolase</keyword>
<dbReference type="Pfam" id="PF00702">
    <property type="entry name" value="Hydrolase"/>
    <property type="match status" value="1"/>
</dbReference>
<feature type="transmembrane region" description="Helical" evidence="17">
    <location>
        <begin position="208"/>
        <end position="224"/>
    </location>
</feature>
<evidence type="ECO:0000256" key="7">
    <source>
        <dbReference type="ARBA" id="ARBA00022723"/>
    </source>
</evidence>
<evidence type="ECO:0000256" key="9">
    <source>
        <dbReference type="ARBA" id="ARBA00022833"/>
    </source>
</evidence>
<dbReference type="RefSeq" id="WP_129821346.1">
    <property type="nucleotide sequence ID" value="NZ_RCYV01000004.1"/>
</dbReference>
<keyword evidence="8 17" id="KW-0547">Nucleotide-binding</keyword>
<dbReference type="Pfam" id="PF00122">
    <property type="entry name" value="E1-E2_ATPase"/>
    <property type="match status" value="1"/>
</dbReference>
<dbReference type="NCBIfam" id="TIGR01512">
    <property type="entry name" value="ATPase-IB2_Cd"/>
    <property type="match status" value="1"/>
</dbReference>
<keyword evidence="9" id="KW-0862">Zinc</keyword>
<dbReference type="PROSITE" id="PS50846">
    <property type="entry name" value="HMA_2"/>
    <property type="match status" value="2"/>
</dbReference>
<feature type="domain" description="HMA" evidence="18">
    <location>
        <begin position="5"/>
        <end position="74"/>
    </location>
</feature>
<dbReference type="CDD" id="cd00371">
    <property type="entry name" value="HMA"/>
    <property type="match status" value="2"/>
</dbReference>
<evidence type="ECO:0000256" key="13">
    <source>
        <dbReference type="ARBA" id="ARBA00022989"/>
    </source>
</evidence>
<dbReference type="NCBIfam" id="TIGR01494">
    <property type="entry name" value="ATPase_P-type"/>
    <property type="match status" value="1"/>
</dbReference>
<evidence type="ECO:0000256" key="3">
    <source>
        <dbReference type="ARBA" id="ARBA00022475"/>
    </source>
</evidence>
<dbReference type="SFLD" id="SFLDF00027">
    <property type="entry name" value="p-type_atpase"/>
    <property type="match status" value="1"/>
</dbReference>
<dbReference type="InterPro" id="IPR023299">
    <property type="entry name" value="ATPase_P-typ_cyto_dom_N"/>
</dbReference>
<dbReference type="AlphaFoldDB" id="A0A6I3N986"/>
<dbReference type="GO" id="GO:0005886">
    <property type="term" value="C:plasma membrane"/>
    <property type="evidence" value="ECO:0007669"/>
    <property type="project" value="UniProtKB-SubCell"/>
</dbReference>
<dbReference type="InterPro" id="IPR023214">
    <property type="entry name" value="HAD_sf"/>
</dbReference>
<dbReference type="CDD" id="cd07548">
    <property type="entry name" value="P-type_ATPase-Cd_Zn_Co_like"/>
    <property type="match status" value="1"/>
</dbReference>
<evidence type="ECO:0000256" key="11">
    <source>
        <dbReference type="ARBA" id="ARBA00022842"/>
    </source>
</evidence>
<keyword evidence="14 17" id="KW-0472">Membrane</keyword>
<dbReference type="PRINTS" id="PR00119">
    <property type="entry name" value="CATATPASE"/>
</dbReference>
<evidence type="ECO:0000256" key="6">
    <source>
        <dbReference type="ARBA" id="ARBA00022692"/>
    </source>
</evidence>
<dbReference type="InterPro" id="IPR059000">
    <property type="entry name" value="ATPase_P-type_domA"/>
</dbReference>
<comment type="caution">
    <text evidence="19">The sequence shown here is derived from an EMBL/GenBank/DDBJ whole genome shotgun (WGS) entry which is preliminary data.</text>
</comment>
<dbReference type="InterPro" id="IPR006121">
    <property type="entry name" value="HMA_dom"/>
</dbReference>
<accession>A0A6I3N986</accession>
<comment type="similarity">
    <text evidence="2 17">Belongs to the cation transport ATPase (P-type) (TC 3.A.3) family. Type IB subfamily.</text>
</comment>
<comment type="catalytic activity">
    <reaction evidence="16">
        <text>Cd(2+)(in) + ATP + H2O = Cd(2+)(out) + ADP + phosphate + H(+)</text>
        <dbReference type="Rhea" id="RHEA:12132"/>
        <dbReference type="ChEBI" id="CHEBI:15377"/>
        <dbReference type="ChEBI" id="CHEBI:15378"/>
        <dbReference type="ChEBI" id="CHEBI:30616"/>
        <dbReference type="ChEBI" id="CHEBI:43474"/>
        <dbReference type="ChEBI" id="CHEBI:48775"/>
        <dbReference type="ChEBI" id="CHEBI:456216"/>
        <dbReference type="EC" id="7.2.2.21"/>
    </reaction>
</comment>
<feature type="domain" description="HMA" evidence="18">
    <location>
        <begin position="91"/>
        <end position="160"/>
    </location>
</feature>
<dbReference type="InterPro" id="IPR018303">
    <property type="entry name" value="ATPase_P-typ_P_site"/>
</dbReference>
<keyword evidence="13 17" id="KW-1133">Transmembrane helix</keyword>
<keyword evidence="12" id="KW-1278">Translocase</keyword>
<evidence type="ECO:0000256" key="5">
    <source>
        <dbReference type="ARBA" id="ARBA00022553"/>
    </source>
</evidence>
<keyword evidence="4" id="KW-0104">Cadmium</keyword>
<dbReference type="InterPro" id="IPR001757">
    <property type="entry name" value="P_typ_ATPase"/>
</dbReference>
<dbReference type="Gene3D" id="3.30.70.100">
    <property type="match status" value="2"/>
</dbReference>
<feature type="transmembrane region" description="Helical" evidence="17">
    <location>
        <begin position="230"/>
        <end position="249"/>
    </location>
</feature>
<keyword evidence="5" id="KW-0597">Phosphoprotein</keyword>
<feature type="transmembrane region" description="Helical" evidence="17">
    <location>
        <begin position="760"/>
        <end position="778"/>
    </location>
</feature>
<feature type="transmembrane region" description="Helical" evidence="17">
    <location>
        <begin position="784"/>
        <end position="802"/>
    </location>
</feature>
<dbReference type="Pfam" id="PF00403">
    <property type="entry name" value="HMA"/>
    <property type="match status" value="2"/>
</dbReference>
<evidence type="ECO:0000256" key="12">
    <source>
        <dbReference type="ARBA" id="ARBA00022967"/>
    </source>
</evidence>
<evidence type="ECO:0000313" key="19">
    <source>
        <dbReference type="EMBL" id="MTL93122.1"/>
    </source>
</evidence>
<dbReference type="GO" id="GO:0046872">
    <property type="term" value="F:metal ion binding"/>
    <property type="evidence" value="ECO:0007669"/>
    <property type="project" value="UniProtKB-KW"/>
</dbReference>
<evidence type="ECO:0000256" key="17">
    <source>
        <dbReference type="RuleBase" id="RU362081"/>
    </source>
</evidence>
<dbReference type="EC" id="3.6.3.3" evidence="19"/>
<dbReference type="FunFam" id="2.70.150.10:FF:000002">
    <property type="entry name" value="Copper-transporting ATPase 1, putative"/>
    <property type="match status" value="1"/>
</dbReference>
<feature type="transmembrane region" description="Helical" evidence="17">
    <location>
        <begin position="457"/>
        <end position="482"/>
    </location>
</feature>
<dbReference type="InterPro" id="IPR023298">
    <property type="entry name" value="ATPase_P-typ_TM_dom_sf"/>
</dbReference>
<evidence type="ECO:0000256" key="10">
    <source>
        <dbReference type="ARBA" id="ARBA00022840"/>
    </source>
</evidence>
<evidence type="ECO:0000256" key="1">
    <source>
        <dbReference type="ARBA" id="ARBA00004651"/>
    </source>
</evidence>
<dbReference type="InterPro" id="IPR044492">
    <property type="entry name" value="P_typ_ATPase_HD_dom"/>
</dbReference>
<dbReference type="NCBIfam" id="TIGR01525">
    <property type="entry name" value="ATPase-IB_hvy"/>
    <property type="match status" value="1"/>
</dbReference>
<dbReference type="SUPFAM" id="SSF81665">
    <property type="entry name" value="Calcium ATPase, transmembrane domain M"/>
    <property type="match status" value="1"/>
</dbReference>
<dbReference type="PANTHER" id="PTHR48085:SF5">
    <property type="entry name" value="CADMIUM_ZINC-TRANSPORTING ATPASE HMA4-RELATED"/>
    <property type="match status" value="1"/>
</dbReference>
<dbReference type="SUPFAM" id="SSF81653">
    <property type="entry name" value="Calcium ATPase, transduction domain A"/>
    <property type="match status" value="1"/>
</dbReference>
<keyword evidence="6 17" id="KW-0812">Transmembrane</keyword>
<name>A0A6I3N986_9FIRM</name>
<keyword evidence="11" id="KW-0460">Magnesium</keyword>
<dbReference type="PANTHER" id="PTHR48085">
    <property type="entry name" value="CADMIUM/ZINC-TRANSPORTING ATPASE HMA2-RELATED"/>
    <property type="match status" value="1"/>
</dbReference>
<dbReference type="SFLD" id="SFLDG00002">
    <property type="entry name" value="C1.7:_P-type_atpase_like"/>
    <property type="match status" value="1"/>
</dbReference>
<comment type="subcellular location">
    <subcellularLocation>
        <location evidence="1">Cell membrane</location>
        <topology evidence="1">Multi-pass membrane protein</topology>
    </subcellularLocation>
</comment>
<protein>
    <submittedName>
        <fullName evidence="19">Cadmium-translocating P-type ATPase</fullName>
        <ecNumber evidence="19">3.6.3.3</ecNumber>
    </submittedName>
</protein>
<dbReference type="GO" id="GO:0016887">
    <property type="term" value="F:ATP hydrolysis activity"/>
    <property type="evidence" value="ECO:0007669"/>
    <property type="project" value="InterPro"/>
</dbReference>
<evidence type="ECO:0000259" key="18">
    <source>
        <dbReference type="PROSITE" id="PS50846"/>
    </source>
</evidence>
<dbReference type="InterPro" id="IPR051014">
    <property type="entry name" value="Cation_Transport_ATPase_IB"/>
</dbReference>
<feature type="transmembrane region" description="Helical" evidence="17">
    <location>
        <begin position="430"/>
        <end position="451"/>
    </location>
</feature>
<comment type="catalytic activity">
    <reaction evidence="15">
        <text>Zn(2+)(in) + ATP + H2O = Zn(2+)(out) + ADP + phosphate + H(+)</text>
        <dbReference type="Rhea" id="RHEA:20621"/>
        <dbReference type="ChEBI" id="CHEBI:15377"/>
        <dbReference type="ChEBI" id="CHEBI:15378"/>
        <dbReference type="ChEBI" id="CHEBI:29105"/>
        <dbReference type="ChEBI" id="CHEBI:30616"/>
        <dbReference type="ChEBI" id="CHEBI:43474"/>
        <dbReference type="ChEBI" id="CHEBI:456216"/>
        <dbReference type="EC" id="7.2.2.12"/>
    </reaction>
</comment>
<proteinExistence type="inferred from homology"/>
<organism evidence="19">
    <name type="scientific">Turicibacter sanguinis</name>
    <dbReference type="NCBI Taxonomy" id="154288"/>
    <lineage>
        <taxon>Bacteria</taxon>
        <taxon>Bacillati</taxon>
        <taxon>Bacillota</taxon>
        <taxon>Erysipelotrichia</taxon>
        <taxon>Erysipelotrichales</taxon>
        <taxon>Turicibacteraceae</taxon>
        <taxon>Turicibacter</taxon>
    </lineage>
</organism>
<evidence type="ECO:0000256" key="14">
    <source>
        <dbReference type="ARBA" id="ARBA00023136"/>
    </source>
</evidence>
<keyword evidence="3 17" id="KW-1003">Cell membrane</keyword>
<dbReference type="InterPro" id="IPR027256">
    <property type="entry name" value="P-typ_ATPase_IB"/>
</dbReference>